<dbReference type="Gene3D" id="3.30.2400.10">
    <property type="entry name" value="Major capsid protein gp5"/>
    <property type="match status" value="1"/>
</dbReference>
<dbReference type="AlphaFoldDB" id="E1R3H8"/>
<dbReference type="eggNOG" id="COG4653">
    <property type="taxonomic scope" value="Bacteria"/>
</dbReference>
<proteinExistence type="predicted"/>
<feature type="region of interest" description="Disordered" evidence="2">
    <location>
        <begin position="74"/>
        <end position="96"/>
    </location>
</feature>
<dbReference type="SUPFAM" id="SSF56563">
    <property type="entry name" value="Major capsid protein gp5"/>
    <property type="match status" value="1"/>
</dbReference>
<keyword evidence="5" id="KW-1185">Reference proteome</keyword>
<name>E1R3H8_SEDSS</name>
<feature type="domain" description="Phage capsid-like C-terminal" evidence="3">
    <location>
        <begin position="137"/>
        <end position="403"/>
    </location>
</feature>
<dbReference type="STRING" id="573413.Spirs_2496"/>
<evidence type="ECO:0000313" key="5">
    <source>
        <dbReference type="Proteomes" id="UP000002318"/>
    </source>
</evidence>
<dbReference type="EMBL" id="CP002116">
    <property type="protein sequence ID" value="ADK81609.1"/>
    <property type="molecule type" value="Genomic_DNA"/>
</dbReference>
<dbReference type="InterPro" id="IPR024455">
    <property type="entry name" value="Phage_capsid"/>
</dbReference>
<evidence type="ECO:0000259" key="3">
    <source>
        <dbReference type="Pfam" id="PF05065"/>
    </source>
</evidence>
<feature type="region of interest" description="Disordered" evidence="2">
    <location>
        <begin position="22"/>
        <end position="42"/>
    </location>
</feature>
<evidence type="ECO:0000256" key="2">
    <source>
        <dbReference type="SAM" id="MobiDB-lite"/>
    </source>
</evidence>
<organism evidence="4 5">
    <name type="scientific">Sediminispirochaeta smaragdinae (strain DSM 11293 / JCM 15392 / SEBR 4228)</name>
    <name type="common">Spirochaeta smaragdinae</name>
    <dbReference type="NCBI Taxonomy" id="573413"/>
    <lineage>
        <taxon>Bacteria</taxon>
        <taxon>Pseudomonadati</taxon>
        <taxon>Spirochaetota</taxon>
        <taxon>Spirochaetia</taxon>
        <taxon>Spirochaetales</taxon>
        <taxon>Spirochaetaceae</taxon>
        <taxon>Sediminispirochaeta</taxon>
    </lineage>
</organism>
<reference evidence="4 5" key="1">
    <citation type="journal article" date="2010" name="Stand. Genomic Sci.">
        <title>Complete genome sequence of Spirochaeta smaragdinae type strain (SEBR 4228).</title>
        <authorList>
            <person name="Mavromatis K."/>
            <person name="Yasawong M."/>
            <person name="Chertkov O."/>
            <person name="Lapidus A."/>
            <person name="Lucas S."/>
            <person name="Nolan M."/>
            <person name="Del Rio T.G."/>
            <person name="Tice H."/>
            <person name="Cheng J.F."/>
            <person name="Pitluck S."/>
            <person name="Liolios K."/>
            <person name="Ivanova N."/>
            <person name="Tapia R."/>
            <person name="Han C."/>
            <person name="Bruce D."/>
            <person name="Goodwin L."/>
            <person name="Pati A."/>
            <person name="Chen A."/>
            <person name="Palaniappan K."/>
            <person name="Land M."/>
            <person name="Hauser L."/>
            <person name="Chang Y.J."/>
            <person name="Jeffries C.D."/>
            <person name="Detter J.C."/>
            <person name="Rohde M."/>
            <person name="Brambilla E."/>
            <person name="Spring S."/>
            <person name="Goker M."/>
            <person name="Sikorski J."/>
            <person name="Woyke T."/>
            <person name="Bristow J."/>
            <person name="Eisen J.A."/>
            <person name="Markowitz V."/>
            <person name="Hugenholtz P."/>
            <person name="Klenk H.P."/>
            <person name="Kyrpides N.C."/>
        </authorList>
    </citation>
    <scope>NUCLEOTIDE SEQUENCE [LARGE SCALE GENOMIC DNA]</scope>
    <source>
        <strain evidence="5">DSM 11293 / JCM 15392 / SEBR 4228</strain>
    </source>
</reference>
<gene>
    <name evidence="4" type="ordered locus">Spirs_2496</name>
</gene>
<comment type="subcellular location">
    <subcellularLocation>
        <location evidence="1">Virion</location>
    </subcellularLocation>
</comment>
<dbReference type="RefSeq" id="WP_013255071.1">
    <property type="nucleotide sequence ID" value="NC_014364.1"/>
</dbReference>
<feature type="compositionally biased region" description="Basic and acidic residues" evidence="2">
    <location>
        <begin position="74"/>
        <end position="94"/>
    </location>
</feature>
<dbReference type="Proteomes" id="UP000002318">
    <property type="component" value="Chromosome"/>
</dbReference>
<dbReference type="Pfam" id="PF05065">
    <property type="entry name" value="Phage_capsid"/>
    <property type="match status" value="1"/>
</dbReference>
<accession>E1R3H8</accession>
<dbReference type="OrthoDB" id="9786516at2"/>
<sequence length="416" mass="46235">MAQRFDKIVEMRKKRKTLWEETRKYREEKEAANEDGKLTSEELRSYNERLDGVEKLTGDIEAAERELAIEERMLEEDARKKDEGRQQEEEHDTYRSAFDSYLRNGLSGVSAEHRSILMEHHKEVEGRALSVGTDSTGGYTVPDEMASGIVDAMKQFNGPRQSRAEVITTTNGRDIQIPTGNDTENVGEILSENTAAGEKDLTFGSKNLYAYMFSSKIIRVSYQLLQDSGVDIEAYLRAKIAERIGRATSAYFTTGTGSEQPQGIVTGSVLGKTAAAAGALSYDEVIDLIHSIDPSYRLNAELMFNDGTLKAFKKLKDSQGRPLWLPGVALREPDTINGYKYIINQNMAGMEAGEKAVLFGDMSAFKIRDVTGGIILRLTERYAEYAQVGFIAFFRHGSLLVDAGTHPIKHLAMAAA</sequence>
<evidence type="ECO:0000313" key="4">
    <source>
        <dbReference type="EMBL" id="ADK81609.1"/>
    </source>
</evidence>
<protein>
    <submittedName>
        <fullName evidence="4">Phage major capsid protein, HK97 family</fullName>
    </submittedName>
</protein>
<evidence type="ECO:0000256" key="1">
    <source>
        <dbReference type="ARBA" id="ARBA00004328"/>
    </source>
</evidence>
<dbReference type="NCBIfam" id="TIGR01554">
    <property type="entry name" value="major_cap_HK97"/>
    <property type="match status" value="1"/>
</dbReference>
<dbReference type="InterPro" id="IPR054612">
    <property type="entry name" value="Phage_capsid-like_C"/>
</dbReference>
<dbReference type="HOGENOM" id="CLU_041417_4_1_12"/>
<dbReference type="KEGG" id="ssm:Spirs_2496"/>